<organism evidence="2 3">
    <name type="scientific">Exserohilum turcicum (strain 28A)</name>
    <name type="common">Northern leaf blight fungus</name>
    <name type="synonym">Setosphaeria turcica</name>
    <dbReference type="NCBI Taxonomy" id="671987"/>
    <lineage>
        <taxon>Eukaryota</taxon>
        <taxon>Fungi</taxon>
        <taxon>Dikarya</taxon>
        <taxon>Ascomycota</taxon>
        <taxon>Pezizomycotina</taxon>
        <taxon>Dothideomycetes</taxon>
        <taxon>Pleosporomycetidae</taxon>
        <taxon>Pleosporales</taxon>
        <taxon>Pleosporineae</taxon>
        <taxon>Pleosporaceae</taxon>
        <taxon>Exserohilum</taxon>
    </lineage>
</organism>
<keyword evidence="3" id="KW-1185">Reference proteome</keyword>
<feature type="region of interest" description="Disordered" evidence="1">
    <location>
        <begin position="1"/>
        <end position="32"/>
    </location>
</feature>
<evidence type="ECO:0000313" key="3">
    <source>
        <dbReference type="Proteomes" id="UP000016935"/>
    </source>
</evidence>
<dbReference type="AlphaFoldDB" id="R0KDV6"/>
<name>R0KDV6_EXST2</name>
<evidence type="ECO:0000256" key="1">
    <source>
        <dbReference type="SAM" id="MobiDB-lite"/>
    </source>
</evidence>
<reference evidence="2 3" key="1">
    <citation type="journal article" date="2012" name="PLoS Pathog.">
        <title>Diverse lifestyles and strategies of plant pathogenesis encoded in the genomes of eighteen Dothideomycetes fungi.</title>
        <authorList>
            <person name="Ohm R.A."/>
            <person name="Feau N."/>
            <person name="Henrissat B."/>
            <person name="Schoch C.L."/>
            <person name="Horwitz B.A."/>
            <person name="Barry K.W."/>
            <person name="Condon B.J."/>
            <person name="Copeland A.C."/>
            <person name="Dhillon B."/>
            <person name="Glaser F."/>
            <person name="Hesse C.N."/>
            <person name="Kosti I."/>
            <person name="LaButti K."/>
            <person name="Lindquist E.A."/>
            <person name="Lucas S."/>
            <person name="Salamov A.A."/>
            <person name="Bradshaw R.E."/>
            <person name="Ciuffetti L."/>
            <person name="Hamelin R.C."/>
            <person name="Kema G.H.J."/>
            <person name="Lawrence C."/>
            <person name="Scott J.A."/>
            <person name="Spatafora J.W."/>
            <person name="Turgeon B.G."/>
            <person name="de Wit P.J.G.M."/>
            <person name="Zhong S."/>
            <person name="Goodwin S.B."/>
            <person name="Grigoriev I.V."/>
        </authorList>
    </citation>
    <scope>NUCLEOTIDE SEQUENCE [LARGE SCALE GENOMIC DNA]</scope>
    <source>
        <strain evidence="3">28A</strain>
    </source>
</reference>
<sequence length="66" mass="7076">MHGAGSQDYPSPNCAASKAGSPRRHYSSSYHDVPTELLVRKAHELLVPPSPKRGDGPACPVIVLRL</sequence>
<accession>R0KDV6</accession>
<feature type="non-terminal residue" evidence="2">
    <location>
        <position position="66"/>
    </location>
</feature>
<protein>
    <submittedName>
        <fullName evidence="2">Uncharacterized protein</fullName>
    </submittedName>
</protein>
<evidence type="ECO:0000313" key="2">
    <source>
        <dbReference type="EMBL" id="EOA91048.1"/>
    </source>
</evidence>
<dbReference type="EMBL" id="KB908482">
    <property type="protein sequence ID" value="EOA91048.1"/>
    <property type="molecule type" value="Genomic_DNA"/>
</dbReference>
<proteinExistence type="predicted"/>
<gene>
    <name evidence="2" type="ORF">SETTUDRAFT_166897</name>
</gene>
<dbReference type="HOGENOM" id="CLU_2838333_0_0_1"/>
<dbReference type="RefSeq" id="XP_008021712.1">
    <property type="nucleotide sequence ID" value="XM_008023521.1"/>
</dbReference>
<dbReference type="GeneID" id="19399970"/>
<dbReference type="Proteomes" id="UP000016935">
    <property type="component" value="Unassembled WGS sequence"/>
</dbReference>
<reference evidence="2 3" key="2">
    <citation type="journal article" date="2013" name="PLoS Genet.">
        <title>Comparative genome structure, secondary metabolite, and effector coding capacity across Cochliobolus pathogens.</title>
        <authorList>
            <person name="Condon B.J."/>
            <person name="Leng Y."/>
            <person name="Wu D."/>
            <person name="Bushley K.E."/>
            <person name="Ohm R.A."/>
            <person name="Otillar R."/>
            <person name="Martin J."/>
            <person name="Schackwitz W."/>
            <person name="Grimwood J."/>
            <person name="MohdZainudin N."/>
            <person name="Xue C."/>
            <person name="Wang R."/>
            <person name="Manning V.A."/>
            <person name="Dhillon B."/>
            <person name="Tu Z.J."/>
            <person name="Steffenson B.J."/>
            <person name="Salamov A."/>
            <person name="Sun H."/>
            <person name="Lowry S."/>
            <person name="LaButti K."/>
            <person name="Han J."/>
            <person name="Copeland A."/>
            <person name="Lindquist E."/>
            <person name="Barry K."/>
            <person name="Schmutz J."/>
            <person name="Baker S.E."/>
            <person name="Ciuffetti L.M."/>
            <person name="Grigoriev I.V."/>
            <person name="Zhong S."/>
            <person name="Turgeon B.G."/>
        </authorList>
    </citation>
    <scope>NUCLEOTIDE SEQUENCE [LARGE SCALE GENOMIC DNA]</scope>
    <source>
        <strain evidence="3">28A</strain>
    </source>
</reference>